<dbReference type="Gene3D" id="3.40.50.1820">
    <property type="entry name" value="alpha/beta hydrolase"/>
    <property type="match status" value="1"/>
</dbReference>
<feature type="domain" description="AB hydrolase-1" evidence="1">
    <location>
        <begin position="66"/>
        <end position="165"/>
    </location>
</feature>
<reference evidence="2" key="1">
    <citation type="journal article" date="2013" name="Syst. Appl. Microbiol.">
        <title>New insights into the archaeal diversity of a hypersaline microbial mat obtained by a metagenomic approach.</title>
        <authorList>
            <person name="Lopez-Lopez A."/>
            <person name="Richter M."/>
            <person name="Pena A."/>
            <person name="Tamames J."/>
            <person name="Rossello-Mora R."/>
        </authorList>
    </citation>
    <scope>NUCLEOTIDE SEQUENCE</scope>
</reference>
<protein>
    <submittedName>
        <fullName evidence="2">Alpha/beta superfamily hydrolase/acyltransferase</fullName>
    </submittedName>
</protein>
<organism evidence="2">
    <name type="scientific">uncultured organism</name>
    <dbReference type="NCBI Taxonomy" id="155900"/>
    <lineage>
        <taxon>unclassified sequences</taxon>
        <taxon>environmental samples</taxon>
    </lineage>
</organism>
<dbReference type="PANTHER" id="PTHR43798:SF5">
    <property type="entry name" value="MONOACYLGLYCEROL LIPASE ABHD6"/>
    <property type="match status" value="1"/>
</dbReference>
<dbReference type="GO" id="GO:0047372">
    <property type="term" value="F:monoacylglycerol lipase activity"/>
    <property type="evidence" value="ECO:0007669"/>
    <property type="project" value="TreeGrafter"/>
</dbReference>
<dbReference type="PANTHER" id="PTHR43798">
    <property type="entry name" value="MONOACYLGLYCEROL LIPASE"/>
    <property type="match status" value="1"/>
</dbReference>
<dbReference type="AlphaFoldDB" id="M1P1L5"/>
<dbReference type="PROSITE" id="PS51257">
    <property type="entry name" value="PROKAR_LIPOPROTEIN"/>
    <property type="match status" value="1"/>
</dbReference>
<dbReference type="Pfam" id="PF00561">
    <property type="entry name" value="Abhydrolase_1"/>
    <property type="match status" value="2"/>
</dbReference>
<keyword evidence="2" id="KW-0808">Transferase</keyword>
<proteinExistence type="predicted"/>
<accession>M1P1L5</accession>
<dbReference type="GO" id="GO:0016746">
    <property type="term" value="F:acyltransferase activity"/>
    <property type="evidence" value="ECO:0007669"/>
    <property type="project" value="UniProtKB-KW"/>
</dbReference>
<evidence type="ECO:0000259" key="1">
    <source>
        <dbReference type="Pfam" id="PF00561"/>
    </source>
</evidence>
<dbReference type="GO" id="GO:0016020">
    <property type="term" value="C:membrane"/>
    <property type="evidence" value="ECO:0007669"/>
    <property type="project" value="TreeGrafter"/>
</dbReference>
<name>M1P1L5_9ZZZZ</name>
<dbReference type="EMBL" id="JX684087">
    <property type="protein sequence ID" value="AGF93286.1"/>
    <property type="molecule type" value="Genomic_DNA"/>
</dbReference>
<gene>
    <name evidence="2" type="ORF">FLSS-21_0011</name>
</gene>
<dbReference type="InterPro" id="IPR050266">
    <property type="entry name" value="AB_hydrolase_sf"/>
</dbReference>
<keyword evidence="2" id="KW-0012">Acyltransferase</keyword>
<dbReference type="SUPFAM" id="SSF53474">
    <property type="entry name" value="alpha/beta-Hydrolases"/>
    <property type="match status" value="1"/>
</dbReference>
<dbReference type="GO" id="GO:0046464">
    <property type="term" value="P:acylglycerol catabolic process"/>
    <property type="evidence" value="ECO:0007669"/>
    <property type="project" value="TreeGrafter"/>
</dbReference>
<dbReference type="PRINTS" id="PR00111">
    <property type="entry name" value="ABHYDROLASE"/>
</dbReference>
<dbReference type="InterPro" id="IPR000073">
    <property type="entry name" value="AB_hydrolase_1"/>
</dbReference>
<dbReference type="InterPro" id="IPR029058">
    <property type="entry name" value="AB_hydrolase_fold"/>
</dbReference>
<feature type="domain" description="AB hydrolase-1" evidence="1">
    <location>
        <begin position="238"/>
        <end position="296"/>
    </location>
</feature>
<evidence type="ECO:0000313" key="2">
    <source>
        <dbReference type="EMBL" id="AGF93286.1"/>
    </source>
</evidence>
<sequence>MKQIGFRFLAVFGLLLLVSGCSGFRHGLYDMAMSWERSKADLVEKSVTVDGRKMVYLENGPAEGRPSVVLVHGFAARKENWMRFAGHLGENCHVVAMDLPGHGESVKDMDLAYGIEDQVDYLHAFFEKIGLESFHMVGNSMGGAISALYAATHPHRVRGLCLMDPAGIYIYESRLIELMKKGKNPLIVKTEEDFYELMDFAMEQKPFMPWPVAGVMAEQYVANRAINEKIFGEMRALDRSAFKKSLRRIQAPTLILWGKQDRIVDVKNAREFNRLIQNSEKVVFDDIGHAPMIEAPERSADIFLKFIEQSGDLLDESG</sequence>
<keyword evidence="2" id="KW-0378">Hydrolase</keyword>
<dbReference type="ESTHER" id="9zzzz-m1p1l5">
    <property type="family name" value="ABHD6-Lip"/>
</dbReference>